<reference evidence="3 4" key="1">
    <citation type="submission" date="2018-06" db="EMBL/GenBank/DDBJ databases">
        <title>Genomic Encyclopedia of Type Strains, Phase III (KMG-III): the genomes of soil and plant-associated and newly described type strains.</title>
        <authorList>
            <person name="Whitman W."/>
        </authorList>
    </citation>
    <scope>NUCLEOTIDE SEQUENCE [LARGE SCALE GENOMIC DNA]</scope>
    <source>
        <strain evidence="3 4">CECT 7732</strain>
    </source>
</reference>
<proteinExistence type="predicted"/>
<dbReference type="GO" id="GO:0005829">
    <property type="term" value="C:cytosol"/>
    <property type="evidence" value="ECO:0007669"/>
    <property type="project" value="TreeGrafter"/>
</dbReference>
<evidence type="ECO:0000256" key="1">
    <source>
        <dbReference type="ARBA" id="ARBA00023125"/>
    </source>
</evidence>
<evidence type="ECO:0000259" key="2">
    <source>
        <dbReference type="PROSITE" id="PS01124"/>
    </source>
</evidence>
<dbReference type="OrthoDB" id="5582699at2"/>
<organism evidence="3 4">
    <name type="scientific">Marinomonas aquiplantarum</name>
    <dbReference type="NCBI Taxonomy" id="491951"/>
    <lineage>
        <taxon>Bacteria</taxon>
        <taxon>Pseudomonadati</taxon>
        <taxon>Pseudomonadota</taxon>
        <taxon>Gammaproteobacteria</taxon>
        <taxon>Oceanospirillales</taxon>
        <taxon>Oceanospirillaceae</taxon>
        <taxon>Marinomonas</taxon>
    </lineage>
</organism>
<dbReference type="PANTHER" id="PTHR47894">
    <property type="entry name" value="HTH-TYPE TRANSCRIPTIONAL REGULATOR GADX"/>
    <property type="match status" value="1"/>
</dbReference>
<dbReference type="PROSITE" id="PS01124">
    <property type="entry name" value="HTH_ARAC_FAMILY_2"/>
    <property type="match status" value="1"/>
</dbReference>
<dbReference type="InterPro" id="IPR032687">
    <property type="entry name" value="AraC-type_N"/>
</dbReference>
<dbReference type="Proteomes" id="UP000252086">
    <property type="component" value="Unassembled WGS sequence"/>
</dbReference>
<feature type="domain" description="HTH araC/xylS-type" evidence="2">
    <location>
        <begin position="253"/>
        <end position="342"/>
    </location>
</feature>
<dbReference type="SMART" id="SM00342">
    <property type="entry name" value="HTH_ARAC"/>
    <property type="match status" value="1"/>
</dbReference>
<dbReference type="Gene3D" id="1.10.10.60">
    <property type="entry name" value="Homeodomain-like"/>
    <property type="match status" value="1"/>
</dbReference>
<dbReference type="GO" id="GO:0003700">
    <property type="term" value="F:DNA-binding transcription factor activity"/>
    <property type="evidence" value="ECO:0007669"/>
    <property type="project" value="InterPro"/>
</dbReference>
<keyword evidence="4" id="KW-1185">Reference proteome</keyword>
<dbReference type="PANTHER" id="PTHR47894:SF1">
    <property type="entry name" value="HTH-TYPE TRANSCRIPTIONAL REGULATOR VQSM"/>
    <property type="match status" value="1"/>
</dbReference>
<evidence type="ECO:0000313" key="4">
    <source>
        <dbReference type="Proteomes" id="UP000252086"/>
    </source>
</evidence>
<dbReference type="EMBL" id="QNRF01000001">
    <property type="protein sequence ID" value="RBO86182.1"/>
    <property type="molecule type" value="Genomic_DNA"/>
</dbReference>
<dbReference type="AlphaFoldDB" id="A0A366D800"/>
<protein>
    <submittedName>
        <fullName evidence="3">AraC family transcriptional regulator</fullName>
    </submittedName>
</protein>
<dbReference type="RefSeq" id="WP_113873057.1">
    <property type="nucleotide sequence ID" value="NZ_QNRF01000001.1"/>
</dbReference>
<comment type="caution">
    <text evidence="3">The sequence shown here is derived from an EMBL/GenBank/DDBJ whole genome shotgun (WGS) entry which is preliminary data.</text>
</comment>
<dbReference type="GO" id="GO:0000976">
    <property type="term" value="F:transcription cis-regulatory region binding"/>
    <property type="evidence" value="ECO:0007669"/>
    <property type="project" value="TreeGrafter"/>
</dbReference>
<keyword evidence="1" id="KW-0238">DNA-binding</keyword>
<evidence type="ECO:0000313" key="3">
    <source>
        <dbReference type="EMBL" id="RBO86182.1"/>
    </source>
</evidence>
<gene>
    <name evidence="3" type="ORF">DFP76_101459</name>
</gene>
<accession>A0A366D800</accession>
<dbReference type="InterPro" id="IPR018060">
    <property type="entry name" value="HTH_AraC"/>
</dbReference>
<sequence length="342" mass="39361">MKKRWLERHDAYLYAHQQSVILMDLLISRQIEPNYFLRKTGLFYDDVCRGNRTLSAEQFAQLCDNASQPPLAHELAFLFGQRMLPGYFGHVSNCLQNAPSVKKALDVMVEFAALLFPLLTPTLRESPSHVYLDFHKAFGPIAPSLLLNSEQSRASRFVKEMTVSAIISYTNWLANTHLPWSVKFDYPAPDHQAEYEVFIGSQRTFNQATLSMSIAKGHLSTPSQMASQTMYQLSLEASRESFIDMGSPQSLLSEIEQILYQQVKNLPSLEQLAQVLAMSPATLKRKLKHHHTHYQKLCDQVRKKVSMQLIHEQGYDEGQVAEYLNFYDVSNFRRSFKRWLAY</sequence>
<name>A0A366D800_9GAMM</name>
<dbReference type="Pfam" id="PF12625">
    <property type="entry name" value="Arabinose_bd"/>
    <property type="match status" value="1"/>
</dbReference>